<keyword evidence="2" id="KW-0472">Membrane</keyword>
<feature type="compositionally biased region" description="Low complexity" evidence="1">
    <location>
        <begin position="163"/>
        <end position="186"/>
    </location>
</feature>
<proteinExistence type="predicted"/>
<evidence type="ECO:0000256" key="1">
    <source>
        <dbReference type="SAM" id="MobiDB-lite"/>
    </source>
</evidence>
<protein>
    <recommendedName>
        <fullName evidence="5">LPXTG cell wall anchor domain-containing protein</fullName>
    </recommendedName>
</protein>
<feature type="transmembrane region" description="Helical" evidence="2">
    <location>
        <begin position="213"/>
        <end position="235"/>
    </location>
</feature>
<evidence type="ECO:0008006" key="5">
    <source>
        <dbReference type="Google" id="ProtNLM"/>
    </source>
</evidence>
<evidence type="ECO:0000313" key="4">
    <source>
        <dbReference type="Proteomes" id="UP000198280"/>
    </source>
</evidence>
<reference evidence="3 4" key="1">
    <citation type="submission" date="2017-06" db="EMBL/GenBank/DDBJ databases">
        <authorList>
            <person name="Kim H.J."/>
            <person name="Triplett B.A."/>
        </authorList>
    </citation>
    <scope>NUCLEOTIDE SEQUENCE [LARGE SCALE GENOMIC DNA]</scope>
    <source>
        <strain evidence="3 4">CGMCC 4.1858</strain>
    </source>
</reference>
<accession>A0A239B9A1</accession>
<keyword evidence="2" id="KW-1133">Transmembrane helix</keyword>
<organism evidence="3 4">
    <name type="scientific">Actinacidiphila glaucinigra</name>
    <dbReference type="NCBI Taxonomy" id="235986"/>
    <lineage>
        <taxon>Bacteria</taxon>
        <taxon>Bacillati</taxon>
        <taxon>Actinomycetota</taxon>
        <taxon>Actinomycetes</taxon>
        <taxon>Kitasatosporales</taxon>
        <taxon>Streptomycetaceae</taxon>
        <taxon>Actinacidiphila</taxon>
    </lineage>
</organism>
<dbReference type="Proteomes" id="UP000198280">
    <property type="component" value="Unassembled WGS sequence"/>
</dbReference>
<name>A0A239B9A1_9ACTN</name>
<dbReference type="AlphaFoldDB" id="A0A239B9A1"/>
<feature type="region of interest" description="Disordered" evidence="1">
    <location>
        <begin position="160"/>
        <end position="186"/>
    </location>
</feature>
<sequence length="250" mass="25184">MCALSGGKWTLILHKCRRPEMDPGAVLRAGLRDTLNMRIRTTAAALAAAAAAAALLGLAAHASGAPADRPGVRLYDEALGRTREDGATVCTFYFKAEGFVPDQPVNWTVSYARGEDAVVGTLVTGDRGTGSSDRVVLADGAYRFRWAGSDAKPERFTVACPDGTATPSPGSAAPSAPAGAVPGVTAAASTGPGTGLPAAGLTSVSTSTGPSDVTAGVASALAALGIASGAAFVMLRRKPAVPRRHRRVSG</sequence>
<evidence type="ECO:0000313" key="3">
    <source>
        <dbReference type="EMBL" id="SNS04279.1"/>
    </source>
</evidence>
<keyword evidence="4" id="KW-1185">Reference proteome</keyword>
<keyword evidence="2" id="KW-0812">Transmembrane</keyword>
<dbReference type="EMBL" id="FZOF01000002">
    <property type="protein sequence ID" value="SNS04279.1"/>
    <property type="molecule type" value="Genomic_DNA"/>
</dbReference>
<gene>
    <name evidence="3" type="ORF">SAMN05216252_102464</name>
</gene>
<evidence type="ECO:0000256" key="2">
    <source>
        <dbReference type="SAM" id="Phobius"/>
    </source>
</evidence>